<keyword evidence="12" id="KW-1185">Reference proteome</keyword>
<dbReference type="EC" id="1.1.5.3" evidence="3 7"/>
<dbReference type="PhylomeDB" id="B3MV47"/>
<dbReference type="InterPro" id="IPR006076">
    <property type="entry name" value="FAD-dep_OxRdtase"/>
</dbReference>
<dbReference type="Gene3D" id="3.50.50.60">
    <property type="entry name" value="FAD/NAD(P)-binding domain"/>
    <property type="match status" value="1"/>
</dbReference>
<dbReference type="Pfam" id="PF16901">
    <property type="entry name" value="DAO_C"/>
    <property type="match status" value="1"/>
</dbReference>
<evidence type="ECO:0000259" key="10">
    <source>
        <dbReference type="Pfam" id="PF16901"/>
    </source>
</evidence>
<organism evidence="11 12">
    <name type="scientific">Drosophila ananassae</name>
    <name type="common">Fruit fly</name>
    <dbReference type="NCBI Taxonomy" id="7217"/>
    <lineage>
        <taxon>Eukaryota</taxon>
        <taxon>Metazoa</taxon>
        <taxon>Ecdysozoa</taxon>
        <taxon>Arthropoda</taxon>
        <taxon>Hexapoda</taxon>
        <taxon>Insecta</taxon>
        <taxon>Pterygota</taxon>
        <taxon>Neoptera</taxon>
        <taxon>Endopterygota</taxon>
        <taxon>Diptera</taxon>
        <taxon>Brachycera</taxon>
        <taxon>Muscomorpha</taxon>
        <taxon>Ephydroidea</taxon>
        <taxon>Drosophilidae</taxon>
        <taxon>Drosophila</taxon>
        <taxon>Sophophora</taxon>
    </lineage>
</organism>
<dbReference type="KEGG" id="dan:6505643"/>
<feature type="domain" description="FAD dependent oxidoreductase" evidence="9">
    <location>
        <begin position="80"/>
        <end position="417"/>
    </location>
</feature>
<keyword evidence="6 7" id="KW-0560">Oxidoreductase</keyword>
<dbReference type="InterPro" id="IPR031656">
    <property type="entry name" value="DAO_C"/>
</dbReference>
<evidence type="ECO:0000256" key="7">
    <source>
        <dbReference type="RuleBase" id="RU361217"/>
    </source>
</evidence>
<dbReference type="STRING" id="7217.B3MV47"/>
<dbReference type="FunCoup" id="B3MV47">
    <property type="interactions" value="67"/>
</dbReference>
<dbReference type="PRINTS" id="PR01001">
    <property type="entry name" value="FADG3PDH"/>
</dbReference>
<comment type="similarity">
    <text evidence="2 7">Belongs to the FAD-dependent glycerol-3-phosphate dehydrogenase family.</text>
</comment>
<evidence type="ECO:0000256" key="4">
    <source>
        <dbReference type="ARBA" id="ARBA00022630"/>
    </source>
</evidence>
<evidence type="ECO:0000256" key="1">
    <source>
        <dbReference type="ARBA" id="ARBA00001974"/>
    </source>
</evidence>
<reference evidence="11 12" key="1">
    <citation type="journal article" date="2007" name="Nature">
        <title>Evolution of genes and genomes on the Drosophila phylogeny.</title>
        <authorList>
            <consortium name="Drosophila 12 Genomes Consortium"/>
            <person name="Clark A.G."/>
            <person name="Eisen M.B."/>
            <person name="Smith D.R."/>
            <person name="Bergman C.M."/>
            <person name="Oliver B."/>
            <person name="Markow T.A."/>
            <person name="Kaufman T.C."/>
            <person name="Kellis M."/>
            <person name="Gelbart W."/>
            <person name="Iyer V.N."/>
            <person name="Pollard D.A."/>
            <person name="Sackton T.B."/>
            <person name="Larracuente A.M."/>
            <person name="Singh N.D."/>
            <person name="Abad J.P."/>
            <person name="Abt D.N."/>
            <person name="Adryan B."/>
            <person name="Aguade M."/>
            <person name="Akashi H."/>
            <person name="Anderson W.W."/>
            <person name="Aquadro C.F."/>
            <person name="Ardell D.H."/>
            <person name="Arguello R."/>
            <person name="Artieri C.G."/>
            <person name="Barbash D.A."/>
            <person name="Barker D."/>
            <person name="Barsanti P."/>
            <person name="Batterham P."/>
            <person name="Batzoglou S."/>
            <person name="Begun D."/>
            <person name="Bhutkar A."/>
            <person name="Blanco E."/>
            <person name="Bosak S.A."/>
            <person name="Bradley R.K."/>
            <person name="Brand A.D."/>
            <person name="Brent M.R."/>
            <person name="Brooks A.N."/>
            <person name="Brown R.H."/>
            <person name="Butlin R.K."/>
            <person name="Caggese C."/>
            <person name="Calvi B.R."/>
            <person name="Bernardo de Carvalho A."/>
            <person name="Caspi A."/>
            <person name="Castrezana S."/>
            <person name="Celniker S.E."/>
            <person name="Chang J.L."/>
            <person name="Chapple C."/>
            <person name="Chatterji S."/>
            <person name="Chinwalla A."/>
            <person name="Civetta A."/>
            <person name="Clifton S.W."/>
            <person name="Comeron J.M."/>
            <person name="Costello J.C."/>
            <person name="Coyne J.A."/>
            <person name="Daub J."/>
            <person name="David R.G."/>
            <person name="Delcher A.L."/>
            <person name="Delehaunty K."/>
            <person name="Do C.B."/>
            <person name="Ebling H."/>
            <person name="Edwards K."/>
            <person name="Eickbush T."/>
            <person name="Evans J.D."/>
            <person name="Filipski A."/>
            <person name="Findeiss S."/>
            <person name="Freyhult E."/>
            <person name="Fulton L."/>
            <person name="Fulton R."/>
            <person name="Garcia A.C."/>
            <person name="Gardiner A."/>
            <person name="Garfield D.A."/>
            <person name="Garvin B.E."/>
            <person name="Gibson G."/>
            <person name="Gilbert D."/>
            <person name="Gnerre S."/>
            <person name="Godfrey J."/>
            <person name="Good R."/>
            <person name="Gotea V."/>
            <person name="Gravely B."/>
            <person name="Greenberg A.J."/>
            <person name="Griffiths-Jones S."/>
            <person name="Gross S."/>
            <person name="Guigo R."/>
            <person name="Gustafson E.A."/>
            <person name="Haerty W."/>
            <person name="Hahn M.W."/>
            <person name="Halligan D.L."/>
            <person name="Halpern A.L."/>
            <person name="Halter G.M."/>
            <person name="Han M.V."/>
            <person name="Heger A."/>
            <person name="Hillier L."/>
            <person name="Hinrichs A.S."/>
            <person name="Holmes I."/>
            <person name="Hoskins R.A."/>
            <person name="Hubisz M.J."/>
            <person name="Hultmark D."/>
            <person name="Huntley M.A."/>
            <person name="Jaffe D.B."/>
            <person name="Jagadeeshan S."/>
            <person name="Jeck W.R."/>
            <person name="Johnson J."/>
            <person name="Jones C.D."/>
            <person name="Jordan W.C."/>
            <person name="Karpen G.H."/>
            <person name="Kataoka E."/>
            <person name="Keightley P.D."/>
            <person name="Kheradpour P."/>
            <person name="Kirkness E.F."/>
            <person name="Koerich L.B."/>
            <person name="Kristiansen K."/>
            <person name="Kudrna D."/>
            <person name="Kulathinal R.J."/>
            <person name="Kumar S."/>
            <person name="Kwok R."/>
            <person name="Lander E."/>
            <person name="Langley C.H."/>
            <person name="Lapoint R."/>
            <person name="Lazzaro B.P."/>
            <person name="Lee S.J."/>
            <person name="Levesque L."/>
            <person name="Li R."/>
            <person name="Lin C.F."/>
            <person name="Lin M.F."/>
            <person name="Lindblad-Toh K."/>
            <person name="Llopart A."/>
            <person name="Long M."/>
            <person name="Low L."/>
            <person name="Lozovsky E."/>
            <person name="Lu J."/>
            <person name="Luo M."/>
            <person name="Machado C.A."/>
            <person name="Makalowski W."/>
            <person name="Marzo M."/>
            <person name="Matsuda M."/>
            <person name="Matzkin L."/>
            <person name="McAllister B."/>
            <person name="McBride C.S."/>
            <person name="McKernan B."/>
            <person name="McKernan K."/>
            <person name="Mendez-Lago M."/>
            <person name="Minx P."/>
            <person name="Mollenhauer M.U."/>
            <person name="Montooth K."/>
            <person name="Mount S.M."/>
            <person name="Mu X."/>
            <person name="Myers E."/>
            <person name="Negre B."/>
            <person name="Newfeld S."/>
            <person name="Nielsen R."/>
            <person name="Noor M.A."/>
            <person name="O'Grady P."/>
            <person name="Pachter L."/>
            <person name="Papaceit M."/>
            <person name="Parisi M.J."/>
            <person name="Parisi M."/>
            <person name="Parts L."/>
            <person name="Pedersen J.S."/>
            <person name="Pesole G."/>
            <person name="Phillippy A.M."/>
            <person name="Ponting C.P."/>
            <person name="Pop M."/>
            <person name="Porcelli D."/>
            <person name="Powell J.R."/>
            <person name="Prohaska S."/>
            <person name="Pruitt K."/>
            <person name="Puig M."/>
            <person name="Quesneville H."/>
            <person name="Ram K.R."/>
            <person name="Rand D."/>
            <person name="Rasmussen M.D."/>
            <person name="Reed L.K."/>
            <person name="Reenan R."/>
            <person name="Reily A."/>
            <person name="Remington K.A."/>
            <person name="Rieger T.T."/>
            <person name="Ritchie M.G."/>
            <person name="Robin C."/>
            <person name="Rogers Y.H."/>
            <person name="Rohde C."/>
            <person name="Rozas J."/>
            <person name="Rubenfield M.J."/>
            <person name="Ruiz A."/>
            <person name="Russo S."/>
            <person name="Salzberg S.L."/>
            <person name="Sanchez-Gracia A."/>
            <person name="Saranga D.J."/>
            <person name="Sato H."/>
            <person name="Schaeffer S.W."/>
            <person name="Schatz M.C."/>
            <person name="Schlenke T."/>
            <person name="Schwartz R."/>
            <person name="Segarra C."/>
            <person name="Singh R.S."/>
            <person name="Sirot L."/>
            <person name="Sirota M."/>
            <person name="Sisneros N.B."/>
            <person name="Smith C.D."/>
            <person name="Smith T.F."/>
            <person name="Spieth J."/>
            <person name="Stage D.E."/>
            <person name="Stark A."/>
            <person name="Stephan W."/>
            <person name="Strausberg R.L."/>
            <person name="Strempel S."/>
            <person name="Sturgill D."/>
            <person name="Sutton G."/>
            <person name="Sutton G.G."/>
            <person name="Tao W."/>
            <person name="Teichmann S."/>
            <person name="Tobari Y.N."/>
            <person name="Tomimura Y."/>
            <person name="Tsolas J.M."/>
            <person name="Valente V.L."/>
            <person name="Venter E."/>
            <person name="Venter J.C."/>
            <person name="Vicario S."/>
            <person name="Vieira F.G."/>
            <person name="Vilella A.J."/>
            <person name="Villasante A."/>
            <person name="Walenz B."/>
            <person name="Wang J."/>
            <person name="Wasserman M."/>
            <person name="Watts T."/>
            <person name="Wilson D."/>
            <person name="Wilson R.K."/>
            <person name="Wing R.A."/>
            <person name="Wolfner M.F."/>
            <person name="Wong A."/>
            <person name="Wong G.K."/>
            <person name="Wu C.I."/>
            <person name="Wu G."/>
            <person name="Yamamoto D."/>
            <person name="Yang H.P."/>
            <person name="Yang S.P."/>
            <person name="Yorke J.A."/>
            <person name="Yoshida K."/>
            <person name="Zdobnov E."/>
            <person name="Zhang P."/>
            <person name="Zhang Y."/>
            <person name="Zimin A.V."/>
            <person name="Baldwin J."/>
            <person name="Abdouelleil A."/>
            <person name="Abdulkadir J."/>
            <person name="Abebe A."/>
            <person name="Abera B."/>
            <person name="Abreu J."/>
            <person name="Acer S.C."/>
            <person name="Aftuck L."/>
            <person name="Alexander A."/>
            <person name="An P."/>
            <person name="Anderson E."/>
            <person name="Anderson S."/>
            <person name="Arachi H."/>
            <person name="Azer M."/>
            <person name="Bachantsang P."/>
            <person name="Barry A."/>
            <person name="Bayul T."/>
            <person name="Berlin A."/>
            <person name="Bessette D."/>
            <person name="Bloom T."/>
            <person name="Blye J."/>
            <person name="Boguslavskiy L."/>
            <person name="Bonnet C."/>
            <person name="Boukhgalter B."/>
            <person name="Bourzgui I."/>
            <person name="Brown A."/>
            <person name="Cahill P."/>
            <person name="Channer S."/>
            <person name="Cheshatsang Y."/>
            <person name="Chuda L."/>
            <person name="Citroen M."/>
            <person name="Collymore A."/>
            <person name="Cooke P."/>
            <person name="Costello M."/>
            <person name="D'Aco K."/>
            <person name="Daza R."/>
            <person name="De Haan G."/>
            <person name="DeGray S."/>
            <person name="DeMaso C."/>
            <person name="Dhargay N."/>
            <person name="Dooley K."/>
            <person name="Dooley E."/>
            <person name="Doricent M."/>
            <person name="Dorje P."/>
            <person name="Dorjee K."/>
            <person name="Dupes A."/>
            <person name="Elong R."/>
            <person name="Falk J."/>
            <person name="Farina A."/>
            <person name="Faro S."/>
            <person name="Ferguson D."/>
            <person name="Fisher S."/>
            <person name="Foley C.D."/>
            <person name="Franke A."/>
            <person name="Friedrich D."/>
            <person name="Gadbois L."/>
            <person name="Gearin G."/>
            <person name="Gearin C.R."/>
            <person name="Giannoukos G."/>
            <person name="Goode T."/>
            <person name="Graham J."/>
            <person name="Grandbois E."/>
            <person name="Grewal S."/>
            <person name="Gyaltsen K."/>
            <person name="Hafez N."/>
            <person name="Hagos B."/>
            <person name="Hall J."/>
            <person name="Henson C."/>
            <person name="Hollinger A."/>
            <person name="Honan T."/>
            <person name="Huard M.D."/>
            <person name="Hughes L."/>
            <person name="Hurhula B."/>
            <person name="Husby M.E."/>
            <person name="Kamat A."/>
            <person name="Kanga B."/>
            <person name="Kashin S."/>
            <person name="Khazanovich D."/>
            <person name="Kisner P."/>
            <person name="Lance K."/>
            <person name="Lara M."/>
            <person name="Lee W."/>
            <person name="Lennon N."/>
            <person name="Letendre F."/>
            <person name="LeVine R."/>
            <person name="Lipovsky A."/>
            <person name="Liu X."/>
            <person name="Liu J."/>
            <person name="Liu S."/>
            <person name="Lokyitsang T."/>
            <person name="Lokyitsang Y."/>
            <person name="Lubonja R."/>
            <person name="Lui A."/>
            <person name="MacDonald P."/>
            <person name="Magnisalis V."/>
            <person name="Maru K."/>
            <person name="Matthews C."/>
            <person name="McCusker W."/>
            <person name="McDonough S."/>
            <person name="Mehta T."/>
            <person name="Meldrim J."/>
            <person name="Meneus L."/>
            <person name="Mihai O."/>
            <person name="Mihalev A."/>
            <person name="Mihova T."/>
            <person name="Mittelman R."/>
            <person name="Mlenga V."/>
            <person name="Montmayeur A."/>
            <person name="Mulrain L."/>
            <person name="Navidi A."/>
            <person name="Naylor J."/>
            <person name="Negash T."/>
            <person name="Nguyen T."/>
            <person name="Nguyen N."/>
            <person name="Nicol R."/>
            <person name="Norbu C."/>
            <person name="Norbu N."/>
            <person name="Novod N."/>
            <person name="O'Neill B."/>
            <person name="Osman S."/>
            <person name="Markiewicz E."/>
            <person name="Oyono O.L."/>
            <person name="Patti C."/>
            <person name="Phunkhang P."/>
            <person name="Pierre F."/>
            <person name="Priest M."/>
            <person name="Raghuraman S."/>
            <person name="Rege F."/>
            <person name="Reyes R."/>
            <person name="Rise C."/>
            <person name="Rogov P."/>
            <person name="Ross K."/>
            <person name="Ryan E."/>
            <person name="Settipalli S."/>
            <person name="Shea T."/>
            <person name="Sherpa N."/>
            <person name="Shi L."/>
            <person name="Shih D."/>
            <person name="Sparrow T."/>
            <person name="Spaulding J."/>
            <person name="Stalker J."/>
            <person name="Stange-Thomann N."/>
            <person name="Stavropoulos S."/>
            <person name="Stone C."/>
            <person name="Strader C."/>
            <person name="Tesfaye S."/>
            <person name="Thomson T."/>
            <person name="Thoulutsang Y."/>
            <person name="Thoulutsang D."/>
            <person name="Topham K."/>
            <person name="Topping I."/>
            <person name="Tsamla T."/>
            <person name="Vassiliev H."/>
            <person name="Vo A."/>
            <person name="Wangchuk T."/>
            <person name="Wangdi T."/>
            <person name="Weiand M."/>
            <person name="Wilkinson J."/>
            <person name="Wilson A."/>
            <person name="Yadav S."/>
            <person name="Young G."/>
            <person name="Yu Q."/>
            <person name="Zembek L."/>
            <person name="Zhong D."/>
            <person name="Zimmer A."/>
            <person name="Zwirko Z."/>
            <person name="Jaffe D.B."/>
            <person name="Alvarez P."/>
            <person name="Brockman W."/>
            <person name="Butler J."/>
            <person name="Chin C."/>
            <person name="Gnerre S."/>
            <person name="Grabherr M."/>
            <person name="Kleber M."/>
            <person name="Mauceli E."/>
            <person name="MacCallum I."/>
        </authorList>
    </citation>
    <scope>NUCLEOTIDE SEQUENCE [LARGE SCALE GENOMIC DNA]</scope>
    <source>
        <strain evidence="12">Tucson 14024-0371.13</strain>
    </source>
</reference>
<comment type="cofactor">
    <cofactor evidence="1 7">
        <name>FAD</name>
        <dbReference type="ChEBI" id="CHEBI:57692"/>
    </cofactor>
</comment>
<dbReference type="GO" id="GO:0005739">
    <property type="term" value="C:mitochondrion"/>
    <property type="evidence" value="ECO:0007669"/>
    <property type="project" value="TreeGrafter"/>
</dbReference>
<dbReference type="OMA" id="RNEYACT"/>
<dbReference type="PROSITE" id="PS00977">
    <property type="entry name" value="FAD_G3PDH_1"/>
    <property type="match status" value="1"/>
</dbReference>
<dbReference type="Pfam" id="PF01266">
    <property type="entry name" value="DAO"/>
    <property type="match status" value="1"/>
</dbReference>
<sequence>MLSKLCVGLAQTASRPLEVRYLMRHASLLAHPQTHHLRLQPRLRLRLRGIVCREDHCCAGQKTVPSREEHIATLKGEEFDVLVIGGGAVGCGCAVDAACRGLKTALVEADDFASGVSSRSSKLIDGVGSYLATLLDKKDLNQLYIMVQMMNERATMLKIAPHLTRVQPMLIPSYSLLGAPLTWLALKIYDFISSASNVRASHFLSKEKTLYEFPLLKTKGLRGGIVYYDGQMDDARMCIALVMTAVCLGASVANHTELVEMVPQDGCCRVVGVKDKIADETFYIQARAVINATGSSTDFIRKMDEETTAPILLPSVGTHVTLPRYFGSSTYGLLSPSKDKKDPTIVMVPFENHTLLGLREVELDDMESPQNPPPDPEDVDCLLDAARERMAPCVELERFHVLSAWTGMRPTVSCPSGKREDEEEGDRSAVSTYMLEVSEGGLITLAGGRWSTYRVMAAHAVDLAIEICDLCDDHITTSWTDDLELDGAQGYCCMLPLELVQDYGVPMDVAQHISDSYGYNGHAVLSQAPDRKGRLHPNFPYIEAEVQYAVRNEYACTLVDIIARRLRVAFVDAAATLHMLPKILKVMVEEKEWQEEQATQELLKAQEFLVRQMGLGSIVRPKSMCPNKQETTVKATPEGCCCNIPKRKECRSFSSIGGTSVRSVASLASSFTAHPPPVSKLSALPWAFSSGITHSSVESTSSSEPQPITRKKGKTDQKQDLILKFWRKKFIF</sequence>
<dbReference type="InterPro" id="IPR038299">
    <property type="entry name" value="DAO_C_sf"/>
</dbReference>
<dbReference type="OrthoDB" id="264015at2759"/>
<dbReference type="Proteomes" id="UP000007801">
    <property type="component" value="Unassembled WGS sequence"/>
</dbReference>
<comment type="catalytic activity">
    <reaction evidence="7">
        <text>a quinone + sn-glycerol 3-phosphate = dihydroxyacetone phosphate + a quinol</text>
        <dbReference type="Rhea" id="RHEA:18977"/>
        <dbReference type="ChEBI" id="CHEBI:24646"/>
        <dbReference type="ChEBI" id="CHEBI:57597"/>
        <dbReference type="ChEBI" id="CHEBI:57642"/>
        <dbReference type="ChEBI" id="CHEBI:132124"/>
        <dbReference type="EC" id="1.1.5.3"/>
    </reaction>
</comment>
<dbReference type="GO" id="GO:0006072">
    <property type="term" value="P:glycerol-3-phosphate metabolic process"/>
    <property type="evidence" value="ECO:0007669"/>
    <property type="project" value="UniProtKB-UniRule"/>
</dbReference>
<evidence type="ECO:0000256" key="2">
    <source>
        <dbReference type="ARBA" id="ARBA00007330"/>
    </source>
</evidence>
<proteinExistence type="inferred from homology"/>
<evidence type="ECO:0000259" key="9">
    <source>
        <dbReference type="Pfam" id="PF01266"/>
    </source>
</evidence>
<evidence type="ECO:0000256" key="3">
    <source>
        <dbReference type="ARBA" id="ARBA00013029"/>
    </source>
</evidence>
<evidence type="ECO:0000313" key="12">
    <source>
        <dbReference type="Proteomes" id="UP000007801"/>
    </source>
</evidence>
<evidence type="ECO:0000256" key="6">
    <source>
        <dbReference type="ARBA" id="ARBA00023002"/>
    </source>
</evidence>
<keyword evidence="4 7" id="KW-0285">Flavoprotein</keyword>
<feature type="region of interest" description="Disordered" evidence="8">
    <location>
        <begin position="695"/>
        <end position="715"/>
    </location>
</feature>
<dbReference type="EMBL" id="CH902624">
    <property type="protein sequence ID" value="EDV33112.1"/>
    <property type="molecule type" value="Genomic_DNA"/>
</dbReference>
<accession>B3MV47</accession>
<dbReference type="HOGENOM" id="CLU_015740_4_0_1"/>
<evidence type="ECO:0000313" key="11">
    <source>
        <dbReference type="EMBL" id="EDV33112.1"/>
    </source>
</evidence>
<name>B3MV47_DROAN</name>
<evidence type="ECO:0000256" key="8">
    <source>
        <dbReference type="SAM" id="MobiDB-lite"/>
    </source>
</evidence>
<dbReference type="InterPro" id="IPR036188">
    <property type="entry name" value="FAD/NAD-bd_sf"/>
</dbReference>
<dbReference type="GeneID" id="6505643"/>
<dbReference type="GO" id="GO:0004368">
    <property type="term" value="F:glycerol-3-phosphate dehydrogenase (quinone) activity"/>
    <property type="evidence" value="ECO:0007669"/>
    <property type="project" value="UniProtKB-EC"/>
</dbReference>
<evidence type="ECO:0000256" key="5">
    <source>
        <dbReference type="ARBA" id="ARBA00022827"/>
    </source>
</evidence>
<protein>
    <recommendedName>
        <fullName evidence="3 7">Glycerol-3-phosphate dehydrogenase</fullName>
        <ecNumber evidence="3 7">1.1.5.3</ecNumber>
    </recommendedName>
</protein>
<dbReference type="SUPFAM" id="SSF51905">
    <property type="entry name" value="FAD/NAD(P)-binding domain"/>
    <property type="match status" value="1"/>
</dbReference>
<dbReference type="eggNOG" id="KOG0042">
    <property type="taxonomic scope" value="Eukaryota"/>
</dbReference>
<feature type="domain" description="Alpha-glycerophosphate oxidase C-terminal" evidence="10">
    <location>
        <begin position="479"/>
        <end position="597"/>
    </location>
</feature>
<dbReference type="PANTHER" id="PTHR11985">
    <property type="entry name" value="GLYCEROL-3-PHOSPHATE DEHYDROGENASE"/>
    <property type="match status" value="1"/>
</dbReference>
<dbReference type="Gene3D" id="3.30.9.10">
    <property type="entry name" value="D-Amino Acid Oxidase, subunit A, domain 2"/>
    <property type="match status" value="1"/>
</dbReference>
<dbReference type="SUPFAM" id="SSF54373">
    <property type="entry name" value="FAD-linked reductases, C-terminal domain"/>
    <property type="match status" value="1"/>
</dbReference>
<keyword evidence="5" id="KW-0274">FAD</keyword>
<dbReference type="AlphaFoldDB" id="B3MV47"/>
<dbReference type="PANTHER" id="PTHR11985:SF15">
    <property type="entry name" value="GLYCEROL-3-PHOSPHATE DEHYDROGENASE, MITOCHONDRIAL"/>
    <property type="match status" value="1"/>
</dbReference>
<gene>
    <name evidence="11" type="primary">Dana\GF22995</name>
    <name evidence="11" type="synonym">dana_GLEANR_753</name>
    <name evidence="11" type="synonym">GPO-3</name>
    <name evidence="11" type="ORF">GF22995</name>
</gene>
<dbReference type="Gene3D" id="1.10.8.870">
    <property type="entry name" value="Alpha-glycerophosphate oxidase, cap domain"/>
    <property type="match status" value="1"/>
</dbReference>
<dbReference type="CTD" id="34776"/>
<dbReference type="SMR" id="B3MV47"/>
<dbReference type="InParanoid" id="B3MV47"/>
<dbReference type="InterPro" id="IPR000447">
    <property type="entry name" value="G3P_DH_FAD-dep"/>
</dbReference>